<feature type="domain" description="Myb-like DNA-binding" evidence="2">
    <location>
        <begin position="9"/>
        <end position="54"/>
    </location>
</feature>
<feature type="compositionally biased region" description="Polar residues" evidence="1">
    <location>
        <begin position="193"/>
        <end position="213"/>
    </location>
</feature>
<gene>
    <name evidence="3" type="ORF">AAL_02966</name>
</gene>
<name>A0A168E5T0_9HYPO</name>
<evidence type="ECO:0000313" key="4">
    <source>
        <dbReference type="Proteomes" id="UP000078544"/>
    </source>
</evidence>
<evidence type="ECO:0000259" key="2">
    <source>
        <dbReference type="Pfam" id="PF22980"/>
    </source>
</evidence>
<feature type="compositionally biased region" description="Basic and acidic residues" evidence="1">
    <location>
        <begin position="61"/>
        <end position="75"/>
    </location>
</feature>
<dbReference type="EMBL" id="AZGY01000005">
    <property type="protein sequence ID" value="KZZ98448.1"/>
    <property type="molecule type" value="Genomic_DNA"/>
</dbReference>
<reference evidence="3 4" key="1">
    <citation type="journal article" date="2016" name="Genome Biol. Evol.">
        <title>Divergent and convergent evolution of fungal pathogenicity.</title>
        <authorList>
            <person name="Shang Y."/>
            <person name="Xiao G."/>
            <person name="Zheng P."/>
            <person name="Cen K."/>
            <person name="Zhan S."/>
            <person name="Wang C."/>
        </authorList>
    </citation>
    <scope>NUCLEOTIDE SEQUENCE [LARGE SCALE GENOMIC DNA]</scope>
    <source>
        <strain evidence="3 4">RCEF 2490</strain>
    </source>
</reference>
<accession>A0A168E5T0</accession>
<sequence length="232" mass="25507">MSPNGDNAMARFLFAILKQKNLKDIDWNQVAEDPVLLQPISNGHAARMRYSRFRATVTGHEPQKRSRHGNKDRVSKSSKSNNAAQITSQKISASVKSEPGSKLSSLAQYSPVSLSSPYVGDQDDCRARFLTPCSEIVTHTVPAEAPAVPKEEHINSDIFVSLMGGNYDIFADPGGMMNTSAFSAFETAYNPSNYSTKPTEIQSPDLTDPSGHQSPIDCAQDWNDRLHDCQLF</sequence>
<keyword evidence="4" id="KW-1185">Reference proteome</keyword>
<organism evidence="3 4">
    <name type="scientific">Moelleriella libera RCEF 2490</name>
    <dbReference type="NCBI Taxonomy" id="1081109"/>
    <lineage>
        <taxon>Eukaryota</taxon>
        <taxon>Fungi</taxon>
        <taxon>Dikarya</taxon>
        <taxon>Ascomycota</taxon>
        <taxon>Pezizomycotina</taxon>
        <taxon>Sordariomycetes</taxon>
        <taxon>Hypocreomycetidae</taxon>
        <taxon>Hypocreales</taxon>
        <taxon>Clavicipitaceae</taxon>
        <taxon>Moelleriella</taxon>
    </lineage>
</organism>
<evidence type="ECO:0000313" key="3">
    <source>
        <dbReference type="EMBL" id="KZZ98448.1"/>
    </source>
</evidence>
<dbReference type="Proteomes" id="UP000078544">
    <property type="component" value="Unassembled WGS sequence"/>
</dbReference>
<feature type="region of interest" description="Disordered" evidence="1">
    <location>
        <begin position="193"/>
        <end position="219"/>
    </location>
</feature>
<feature type="region of interest" description="Disordered" evidence="1">
    <location>
        <begin position="56"/>
        <end position="97"/>
    </location>
</feature>
<dbReference type="STRING" id="1081109.A0A168E5T0"/>
<feature type="compositionally biased region" description="Polar residues" evidence="1">
    <location>
        <begin position="77"/>
        <end position="95"/>
    </location>
</feature>
<dbReference type="AlphaFoldDB" id="A0A168E5T0"/>
<proteinExistence type="predicted"/>
<protein>
    <recommendedName>
        <fullName evidence="2">Myb-like DNA-binding domain-containing protein</fullName>
    </recommendedName>
</protein>
<comment type="caution">
    <text evidence="3">The sequence shown here is derived from an EMBL/GenBank/DDBJ whole genome shotgun (WGS) entry which is preliminary data.</text>
</comment>
<dbReference type="InterPro" id="IPR054505">
    <property type="entry name" value="Myb_DNA-bind_8"/>
</dbReference>
<dbReference type="Pfam" id="PF22980">
    <property type="entry name" value="Myb_DNA-bind_8"/>
    <property type="match status" value="1"/>
</dbReference>
<evidence type="ECO:0000256" key="1">
    <source>
        <dbReference type="SAM" id="MobiDB-lite"/>
    </source>
</evidence>
<dbReference type="OrthoDB" id="3944408at2759"/>